<evidence type="ECO:0000256" key="1">
    <source>
        <dbReference type="SAM" id="MobiDB-lite"/>
    </source>
</evidence>
<sequence length="449" mass="45138">MAAQQPLMGSPAAGSGPAGVPIAPHGVPDGGGGGPVPGGSGGGPVGGAPMMPPPAMAAGPLAPYSAPGAGAPPAGGGAPTTPAAAGQSSSGGPGPAAGGGSGLAAPGPLVAGGSGSGAAAGGLGASASEVNPDLLLAQRVLGELVRGSASYPTLVWWAVSVLRLPVGAQVVIASNIGDGGYVPAAVFLPATARLAVADPAVPFGWGQRWMGNRHPAKALVDHFEHVSKKVAAVSMSALVTNESWADKPACARDFLVVNHLDALNMLSEAPKLDGWHQHRLVALDPGLAQRLAALVERGYAPDWVAGQLTVSVIAAARQEPEVADCKLVTDDEINVLQAVHRGSADAATWQLYDQRADERYDGKLVIPETHGIDYVDGSELNKALATVYERYYRAGRIVEMVRAWKSSPPPLAEIAYCGVQAGFGAVVAAVISTLEMQAVQAAPQRSGVS</sequence>
<organism evidence="2 3">
    <name type="scientific">Mycobacterium lentiflavum</name>
    <dbReference type="NCBI Taxonomy" id="141349"/>
    <lineage>
        <taxon>Bacteria</taxon>
        <taxon>Bacillati</taxon>
        <taxon>Actinomycetota</taxon>
        <taxon>Actinomycetes</taxon>
        <taxon>Mycobacteriales</taxon>
        <taxon>Mycobacteriaceae</taxon>
        <taxon>Mycobacterium</taxon>
        <taxon>Mycobacterium simiae complex</taxon>
    </lineage>
</organism>
<feature type="compositionally biased region" description="Gly residues" evidence="1">
    <location>
        <begin position="89"/>
        <end position="101"/>
    </location>
</feature>
<keyword evidence="3" id="KW-1185">Reference proteome</keyword>
<dbReference type="RefSeq" id="WP_239723517.1">
    <property type="nucleotide sequence ID" value="NZ_CP092426.2"/>
</dbReference>
<dbReference type="EMBL" id="CP092426">
    <property type="protein sequence ID" value="ULP45621.1"/>
    <property type="molecule type" value="Genomic_DNA"/>
</dbReference>
<feature type="region of interest" description="Disordered" evidence="1">
    <location>
        <begin position="1"/>
        <end position="51"/>
    </location>
</feature>
<name>A0ABY3V1C7_MYCLN</name>
<gene>
    <name evidence="2" type="ORF">MJO58_28605</name>
</gene>
<feature type="compositionally biased region" description="Low complexity" evidence="1">
    <location>
        <begin position="9"/>
        <end position="27"/>
    </location>
</feature>
<evidence type="ECO:0000313" key="2">
    <source>
        <dbReference type="EMBL" id="ULP45621.1"/>
    </source>
</evidence>
<feature type="compositionally biased region" description="Low complexity" evidence="1">
    <location>
        <begin position="79"/>
        <end position="88"/>
    </location>
</feature>
<evidence type="ECO:0008006" key="4">
    <source>
        <dbReference type="Google" id="ProtNLM"/>
    </source>
</evidence>
<protein>
    <recommendedName>
        <fullName evidence="4">Methyl-accepting chemotaxis sensory transducer</fullName>
    </recommendedName>
</protein>
<proteinExistence type="predicted"/>
<feature type="compositionally biased region" description="Gly residues" evidence="1">
    <location>
        <begin position="28"/>
        <end position="46"/>
    </location>
</feature>
<feature type="region of interest" description="Disordered" evidence="1">
    <location>
        <begin position="70"/>
        <end position="101"/>
    </location>
</feature>
<reference evidence="2" key="1">
    <citation type="submission" date="2022-08" db="EMBL/GenBank/DDBJ databases">
        <title>Complete genome sequence of 14 non-tuberculosis mycobacteria type-strains.</title>
        <authorList>
            <person name="Igarashi Y."/>
            <person name="Osugi A."/>
            <person name="Mitarai S."/>
        </authorList>
    </citation>
    <scope>NUCLEOTIDE SEQUENCE</scope>
    <source>
        <strain evidence="2">ATCC 51985</strain>
    </source>
</reference>
<keyword evidence="2" id="KW-0614">Plasmid</keyword>
<evidence type="ECO:0000313" key="3">
    <source>
        <dbReference type="Proteomes" id="UP001055171"/>
    </source>
</evidence>
<accession>A0ABY3V1C7</accession>
<dbReference type="Proteomes" id="UP001055171">
    <property type="component" value="Plasmid unnamed3"/>
</dbReference>
<geneLocation type="plasmid" evidence="2 3">
    <name>unnamed3</name>
</geneLocation>